<reference evidence="2 3" key="1">
    <citation type="journal article" date="2018" name="Front. Plant Sci.">
        <title>Red Clover (Trifolium pratense) and Zigzag Clover (T. medium) - A Picture of Genomic Similarities and Differences.</title>
        <authorList>
            <person name="Dluhosova J."/>
            <person name="Istvanek J."/>
            <person name="Nedelnik J."/>
            <person name="Repkova J."/>
        </authorList>
    </citation>
    <scope>NUCLEOTIDE SEQUENCE [LARGE SCALE GENOMIC DNA]</scope>
    <source>
        <strain evidence="3">cv. 10/8</strain>
        <tissue evidence="2">Leaf</tissue>
    </source>
</reference>
<evidence type="ECO:0000259" key="1">
    <source>
        <dbReference type="PROSITE" id="PS50879"/>
    </source>
</evidence>
<protein>
    <submittedName>
        <fullName evidence="2">Ribonuclease H protein</fullName>
    </submittedName>
</protein>
<dbReference type="CDD" id="cd06222">
    <property type="entry name" value="RNase_H_like"/>
    <property type="match status" value="1"/>
</dbReference>
<evidence type="ECO:0000313" key="3">
    <source>
        <dbReference type="Proteomes" id="UP000265520"/>
    </source>
</evidence>
<keyword evidence="3" id="KW-1185">Reference proteome</keyword>
<dbReference type="GO" id="GO:0003676">
    <property type="term" value="F:nucleic acid binding"/>
    <property type="evidence" value="ECO:0007669"/>
    <property type="project" value="InterPro"/>
</dbReference>
<dbReference type="InterPro" id="IPR053151">
    <property type="entry name" value="RNase_H-like"/>
</dbReference>
<feature type="domain" description="RNase H type-1" evidence="1">
    <location>
        <begin position="33"/>
        <end position="162"/>
    </location>
</feature>
<dbReference type="SUPFAM" id="SSF53098">
    <property type="entry name" value="Ribonuclease H-like"/>
    <property type="match status" value="1"/>
</dbReference>
<dbReference type="PROSITE" id="PS50879">
    <property type="entry name" value="RNASE_H_1"/>
    <property type="match status" value="1"/>
</dbReference>
<sequence length="166" mass="18353">MIRTREYLIADKSIKVDVVRTREVTHIGWKPPPSDWIKLNTDGSCSNDGKIGCGGILRGSEGEWLGGFAKFIGKGNAYIAKLWGVLEVLLLARRLNFKAVELHVDSLVVIKTISEDGRGSRIRSVLVKKIRQLIQLDWEVVVHHAYRESNKCADALANIGCAMGVG</sequence>
<dbReference type="EMBL" id="LXQA010070937">
    <property type="protein sequence ID" value="MCI08973.1"/>
    <property type="molecule type" value="Genomic_DNA"/>
</dbReference>
<dbReference type="GO" id="GO:0004523">
    <property type="term" value="F:RNA-DNA hybrid ribonuclease activity"/>
    <property type="evidence" value="ECO:0007669"/>
    <property type="project" value="InterPro"/>
</dbReference>
<dbReference type="Proteomes" id="UP000265520">
    <property type="component" value="Unassembled WGS sequence"/>
</dbReference>
<organism evidence="2 3">
    <name type="scientific">Trifolium medium</name>
    <dbReference type="NCBI Taxonomy" id="97028"/>
    <lineage>
        <taxon>Eukaryota</taxon>
        <taxon>Viridiplantae</taxon>
        <taxon>Streptophyta</taxon>
        <taxon>Embryophyta</taxon>
        <taxon>Tracheophyta</taxon>
        <taxon>Spermatophyta</taxon>
        <taxon>Magnoliopsida</taxon>
        <taxon>eudicotyledons</taxon>
        <taxon>Gunneridae</taxon>
        <taxon>Pentapetalae</taxon>
        <taxon>rosids</taxon>
        <taxon>fabids</taxon>
        <taxon>Fabales</taxon>
        <taxon>Fabaceae</taxon>
        <taxon>Papilionoideae</taxon>
        <taxon>50 kb inversion clade</taxon>
        <taxon>NPAAA clade</taxon>
        <taxon>Hologalegina</taxon>
        <taxon>IRL clade</taxon>
        <taxon>Trifolieae</taxon>
        <taxon>Trifolium</taxon>
    </lineage>
</organism>
<dbReference type="AlphaFoldDB" id="A0A392PA64"/>
<dbReference type="PANTHER" id="PTHR47723">
    <property type="entry name" value="OS05G0353850 PROTEIN"/>
    <property type="match status" value="1"/>
</dbReference>
<name>A0A392PA64_9FABA</name>
<dbReference type="InterPro" id="IPR002156">
    <property type="entry name" value="RNaseH_domain"/>
</dbReference>
<dbReference type="Gene3D" id="3.30.420.10">
    <property type="entry name" value="Ribonuclease H-like superfamily/Ribonuclease H"/>
    <property type="match status" value="1"/>
</dbReference>
<dbReference type="Pfam" id="PF13456">
    <property type="entry name" value="RVT_3"/>
    <property type="match status" value="1"/>
</dbReference>
<accession>A0A392PA64</accession>
<dbReference type="PANTHER" id="PTHR47723:SF13">
    <property type="entry name" value="PUTATIVE-RELATED"/>
    <property type="match status" value="1"/>
</dbReference>
<proteinExistence type="predicted"/>
<comment type="caution">
    <text evidence="2">The sequence shown here is derived from an EMBL/GenBank/DDBJ whole genome shotgun (WGS) entry which is preliminary data.</text>
</comment>
<evidence type="ECO:0000313" key="2">
    <source>
        <dbReference type="EMBL" id="MCI08973.1"/>
    </source>
</evidence>
<dbReference type="InterPro" id="IPR036397">
    <property type="entry name" value="RNaseH_sf"/>
</dbReference>
<dbReference type="InterPro" id="IPR012337">
    <property type="entry name" value="RNaseH-like_sf"/>
</dbReference>
<dbReference type="InterPro" id="IPR044730">
    <property type="entry name" value="RNase_H-like_dom_plant"/>
</dbReference>
<feature type="non-terminal residue" evidence="2">
    <location>
        <position position="166"/>
    </location>
</feature>